<name>A0A6A2XRS3_HIBSY</name>
<dbReference type="EMBL" id="VEPZ02001641">
    <property type="protein sequence ID" value="KAE8664686.1"/>
    <property type="molecule type" value="Genomic_DNA"/>
</dbReference>
<keyword evidence="2" id="KW-1185">Reference proteome</keyword>
<evidence type="ECO:0000313" key="2">
    <source>
        <dbReference type="Proteomes" id="UP000436088"/>
    </source>
</evidence>
<reference evidence="1" key="1">
    <citation type="submission" date="2019-09" db="EMBL/GenBank/DDBJ databases">
        <title>Draft genome information of white flower Hibiscus syriacus.</title>
        <authorList>
            <person name="Kim Y.-M."/>
        </authorList>
    </citation>
    <scope>NUCLEOTIDE SEQUENCE [LARGE SCALE GENOMIC DNA]</scope>
    <source>
        <strain evidence="1">YM2019G1</strain>
    </source>
</reference>
<organism evidence="1 2">
    <name type="scientific">Hibiscus syriacus</name>
    <name type="common">Rose of Sharon</name>
    <dbReference type="NCBI Taxonomy" id="106335"/>
    <lineage>
        <taxon>Eukaryota</taxon>
        <taxon>Viridiplantae</taxon>
        <taxon>Streptophyta</taxon>
        <taxon>Embryophyta</taxon>
        <taxon>Tracheophyta</taxon>
        <taxon>Spermatophyta</taxon>
        <taxon>Magnoliopsida</taxon>
        <taxon>eudicotyledons</taxon>
        <taxon>Gunneridae</taxon>
        <taxon>Pentapetalae</taxon>
        <taxon>rosids</taxon>
        <taxon>malvids</taxon>
        <taxon>Malvales</taxon>
        <taxon>Malvaceae</taxon>
        <taxon>Malvoideae</taxon>
        <taxon>Hibiscus</taxon>
    </lineage>
</organism>
<comment type="caution">
    <text evidence="1">The sequence shown here is derived from an EMBL/GenBank/DDBJ whole genome shotgun (WGS) entry which is preliminary data.</text>
</comment>
<proteinExistence type="predicted"/>
<dbReference type="AlphaFoldDB" id="A0A6A2XRS3"/>
<gene>
    <name evidence="1" type="ORF">F3Y22_tig00112738pilonHSYRG00050</name>
</gene>
<accession>A0A6A2XRS3</accession>
<protein>
    <submittedName>
        <fullName evidence="1">Uncharacterized protein</fullName>
    </submittedName>
</protein>
<evidence type="ECO:0000313" key="1">
    <source>
        <dbReference type="EMBL" id="KAE8664686.1"/>
    </source>
</evidence>
<sequence>MSETDLTVLDGTHLRSLSPSLPDLNGTVTGSQLLEIADSKASSSLFGLSLPQKIKASALSRFITGAVDDDVTFWKAELDRDKASKFLPDYISAIADEMRDDPLVVSILDGNTLKMFLEDEDDYAMLAENLFTDRISKIKGRFAERDKKCTCSYGRRNGDSSIFRICSAQRHLEKVVNGSELRKVLADEKRFNDVAERVLLEIGSEKDGLRKTKLIRNFLEKHGKDFGLHHWNPMKLVLLYAVFSYNGMRRVLHERTTN</sequence>
<dbReference type="Proteomes" id="UP000436088">
    <property type="component" value="Unassembled WGS sequence"/>
</dbReference>